<dbReference type="GO" id="GO:0006102">
    <property type="term" value="P:isocitrate metabolic process"/>
    <property type="evidence" value="ECO:0007669"/>
    <property type="project" value="TreeGrafter"/>
</dbReference>
<comment type="similarity">
    <text evidence="1">Belongs to the isocitrate and isopropylmalate dehydrogenases family.</text>
</comment>
<proteinExistence type="inferred from homology"/>
<evidence type="ECO:0000313" key="4">
    <source>
        <dbReference type="WBParaSite" id="PEQ_0001364001-mRNA-1"/>
    </source>
</evidence>
<evidence type="ECO:0000256" key="1">
    <source>
        <dbReference type="ARBA" id="ARBA00007769"/>
    </source>
</evidence>
<dbReference type="PANTHER" id="PTHR11835:SF42">
    <property type="entry name" value="ISOCITRATE DEHYDROGENASE [NAD] SUBUNIT BETA, MITOCHONDRIAL"/>
    <property type="match status" value="1"/>
</dbReference>
<dbReference type="SUPFAM" id="SSF53659">
    <property type="entry name" value="Isocitrate/Isopropylmalate dehydrogenase-like"/>
    <property type="match status" value="1"/>
</dbReference>
<evidence type="ECO:0000256" key="2">
    <source>
        <dbReference type="ARBA" id="ARBA00022532"/>
    </source>
</evidence>
<dbReference type="PANTHER" id="PTHR11835">
    <property type="entry name" value="DECARBOXYLATING DEHYDROGENASES-ISOCITRATE, ISOPROPYLMALATE, TARTRATE"/>
    <property type="match status" value="1"/>
</dbReference>
<accession>A0A914S4B9</accession>
<sequence>MLNHLHLKEYGNALRQAVEKVIADGKVRTRDLGGYASTSEFTSAVIDNFKMTLMEYGFLNEQRHASILAIKELEIEVEEGLRSYQPR</sequence>
<dbReference type="GO" id="GO:0005739">
    <property type="term" value="C:mitochondrion"/>
    <property type="evidence" value="ECO:0007669"/>
    <property type="project" value="TreeGrafter"/>
</dbReference>
<organism evidence="3 4">
    <name type="scientific">Parascaris equorum</name>
    <name type="common">Equine roundworm</name>
    <dbReference type="NCBI Taxonomy" id="6256"/>
    <lineage>
        <taxon>Eukaryota</taxon>
        <taxon>Metazoa</taxon>
        <taxon>Ecdysozoa</taxon>
        <taxon>Nematoda</taxon>
        <taxon>Chromadorea</taxon>
        <taxon>Rhabditida</taxon>
        <taxon>Spirurina</taxon>
        <taxon>Ascaridomorpha</taxon>
        <taxon>Ascaridoidea</taxon>
        <taxon>Ascarididae</taxon>
        <taxon>Parascaris</taxon>
    </lineage>
</organism>
<evidence type="ECO:0000313" key="3">
    <source>
        <dbReference type="Proteomes" id="UP000887564"/>
    </source>
</evidence>
<dbReference type="AlphaFoldDB" id="A0A914S4B9"/>
<dbReference type="GO" id="GO:0006099">
    <property type="term" value="P:tricarboxylic acid cycle"/>
    <property type="evidence" value="ECO:0007669"/>
    <property type="project" value="UniProtKB-KW"/>
</dbReference>
<protein>
    <submittedName>
        <fullName evidence="4">Uncharacterized protein</fullName>
    </submittedName>
</protein>
<keyword evidence="3" id="KW-1185">Reference proteome</keyword>
<keyword evidence="2" id="KW-0816">Tricarboxylic acid cycle</keyword>
<name>A0A914S4B9_PAREQ</name>
<dbReference type="WBParaSite" id="PEQ_0001364001-mRNA-1">
    <property type="protein sequence ID" value="PEQ_0001364001-mRNA-1"/>
    <property type="gene ID" value="PEQ_0001364001"/>
</dbReference>
<dbReference type="Gene3D" id="3.40.718.10">
    <property type="entry name" value="Isopropylmalate Dehydrogenase"/>
    <property type="match status" value="1"/>
</dbReference>
<reference evidence="4" key="1">
    <citation type="submission" date="2022-11" db="UniProtKB">
        <authorList>
            <consortium name="WormBaseParasite"/>
        </authorList>
    </citation>
    <scope>IDENTIFICATION</scope>
</reference>
<dbReference type="Proteomes" id="UP000887564">
    <property type="component" value="Unplaced"/>
</dbReference>